<feature type="binding site" evidence="7">
    <location>
        <position position="149"/>
    </location>
    <ligand>
        <name>NADP(+)</name>
        <dbReference type="ChEBI" id="CHEBI:58349"/>
    </ligand>
</feature>
<gene>
    <name evidence="7" type="primary">zwf</name>
    <name evidence="8" type="ORF">BW732_09450</name>
</gene>
<feature type="binding site" evidence="7">
    <location>
        <position position="346"/>
    </location>
    <ligand>
        <name>substrate</name>
    </ligand>
</feature>
<dbReference type="Pfam" id="PF00479">
    <property type="entry name" value="G6PD_N"/>
    <property type="match status" value="1"/>
</dbReference>
<dbReference type="RefSeq" id="WP_077276508.1">
    <property type="nucleotide sequence ID" value="NZ_CP019609.1"/>
</dbReference>
<feature type="binding site" evidence="7">
    <location>
        <position position="179"/>
    </location>
    <ligand>
        <name>substrate</name>
    </ligand>
</feature>
<dbReference type="UniPathway" id="UPA00115">
    <property type="reaction ID" value="UER00408"/>
</dbReference>
<comment type="function">
    <text evidence="7">Catalyzes the oxidation of glucose 6-phosphate to 6-phosphogluconolactone.</text>
</comment>
<evidence type="ECO:0000313" key="9">
    <source>
        <dbReference type="Proteomes" id="UP000188246"/>
    </source>
</evidence>
<dbReference type="GO" id="GO:0005829">
    <property type="term" value="C:cytosol"/>
    <property type="evidence" value="ECO:0007669"/>
    <property type="project" value="TreeGrafter"/>
</dbReference>
<feature type="binding site" evidence="7">
    <location>
        <position position="183"/>
    </location>
    <ligand>
        <name>substrate</name>
    </ligand>
</feature>
<organism evidence="8 9">
    <name type="scientific">Vagococcus penaei</name>
    <dbReference type="NCBI Taxonomy" id="633807"/>
    <lineage>
        <taxon>Bacteria</taxon>
        <taxon>Bacillati</taxon>
        <taxon>Bacillota</taxon>
        <taxon>Bacilli</taxon>
        <taxon>Lactobacillales</taxon>
        <taxon>Enterococcaceae</taxon>
        <taxon>Vagococcus</taxon>
    </lineage>
</organism>
<feature type="binding site" evidence="7">
    <location>
        <position position="341"/>
    </location>
    <ligand>
        <name>substrate</name>
    </ligand>
</feature>
<sequence>MTKETRALFIIFGGTGDLAQRKLYPSLFRLFRKKEINQHFAVIGTARREWSDTFFRDVVAKSIASLSPTPDELAEFTSHFYYQSHNVNNTAEYVVLEKLASKLDNDYELDGNRLFYLAMAPQFFGVISHHIKSEKIMTDHGFSRLVIEKPFGTDYQTAEKLNNEISAVFDENQIYRIDHYLGKEMIQNISAIRFSNTIFESLWNHKYIDNVQITLAESIGVEERGGYYDQSGALKDMVQNHILQVVALLAMEPPTIFTDEAIRKEKISALKAVRVYKPNEVKDAFVRGQYGAGEISQHQFVGYREEPGVDEKSETETFVAGKFLIDNFRWTGVPFYVRTGKRMTEKGTRINIVFKESPINIFRDPHTPIQEAQKIPENILTIFIQPTEGFSLTLNGKEIGQGFNIDPLRLDYRHSAEASENSPEAYEKLILDALKGDATNFTHWDEVASSWKIVDVIRNAWDQETPDFPNYEAGTMGPKCAFDLLEKDGKNWIWQPDEWYRQMGQLK</sequence>
<keyword evidence="3 7" id="KW-0313">Glucose metabolism</keyword>
<evidence type="ECO:0000256" key="2">
    <source>
        <dbReference type="ARBA" id="ARBA00009975"/>
    </source>
</evidence>
<dbReference type="STRING" id="633807.BW732_09450"/>
<dbReference type="Proteomes" id="UP000188246">
    <property type="component" value="Chromosome"/>
</dbReference>
<dbReference type="InterPro" id="IPR019796">
    <property type="entry name" value="G6P_DH_AS"/>
</dbReference>
<dbReference type="InterPro" id="IPR001282">
    <property type="entry name" value="G6P_DH"/>
</dbReference>
<dbReference type="GO" id="GO:0009051">
    <property type="term" value="P:pentose-phosphate shunt, oxidative branch"/>
    <property type="evidence" value="ECO:0007669"/>
    <property type="project" value="TreeGrafter"/>
</dbReference>
<dbReference type="Gene3D" id="3.40.50.720">
    <property type="entry name" value="NAD(P)-binding Rossmann-like Domain"/>
    <property type="match status" value="1"/>
</dbReference>
<dbReference type="OrthoDB" id="9802739at2"/>
<dbReference type="Gene3D" id="3.30.360.10">
    <property type="entry name" value="Dihydrodipicolinate Reductase, domain 2"/>
    <property type="match status" value="1"/>
</dbReference>
<dbReference type="PANTHER" id="PTHR23429:SF0">
    <property type="entry name" value="GLUCOSE-6-PHOSPHATE 1-DEHYDROGENASE"/>
    <property type="match status" value="1"/>
</dbReference>
<dbReference type="GO" id="GO:0050661">
    <property type="term" value="F:NADP binding"/>
    <property type="evidence" value="ECO:0007669"/>
    <property type="project" value="UniProtKB-UniRule"/>
</dbReference>
<dbReference type="AlphaFoldDB" id="A0A1Q2D7Z7"/>
<keyword evidence="6 7" id="KW-0119">Carbohydrate metabolism</keyword>
<dbReference type="Pfam" id="PF02781">
    <property type="entry name" value="G6PD_C"/>
    <property type="match status" value="1"/>
</dbReference>
<keyword evidence="9" id="KW-1185">Reference proteome</keyword>
<comment type="pathway">
    <text evidence="1 7">Carbohydrate degradation; pentose phosphate pathway; D-ribulose 5-phosphate from D-glucose 6-phosphate (oxidative stage): step 1/3.</text>
</comment>
<dbReference type="GO" id="GO:0006006">
    <property type="term" value="P:glucose metabolic process"/>
    <property type="evidence" value="ECO:0007669"/>
    <property type="project" value="UniProtKB-KW"/>
</dbReference>
<comment type="caution">
    <text evidence="7">Lacks conserved residue(s) required for the propagation of feature annotation.</text>
</comment>
<proteinExistence type="inferred from homology"/>
<keyword evidence="5 7" id="KW-0560">Oxidoreductase</keyword>
<dbReference type="PRINTS" id="PR00079">
    <property type="entry name" value="G6PDHDRGNASE"/>
</dbReference>
<dbReference type="KEGG" id="vpi:BW732_09450"/>
<reference evidence="8 9" key="1">
    <citation type="journal article" date="2010" name="Int. J. Syst. Evol. Microbiol.">
        <title>Vagococcus penaei sp. nov., isolated from spoilage microbiota of cooked shrimp (Penaeus vannamei).</title>
        <authorList>
            <person name="Jaffres E."/>
            <person name="Prevost H."/>
            <person name="Rossero A."/>
            <person name="Joffraud J.J."/>
            <person name="Dousset X."/>
        </authorList>
    </citation>
    <scope>NUCLEOTIDE SEQUENCE [LARGE SCALE GENOMIC DNA]</scope>
    <source>
        <strain evidence="8 9">CD276</strain>
    </source>
</reference>
<dbReference type="InterPro" id="IPR036291">
    <property type="entry name" value="NAD(P)-bd_dom_sf"/>
</dbReference>
<dbReference type="SUPFAM" id="SSF55347">
    <property type="entry name" value="Glyceraldehyde-3-phosphate dehydrogenase-like, C-terminal domain"/>
    <property type="match status" value="1"/>
</dbReference>
<feature type="binding site" evidence="7">
    <location>
        <position position="217"/>
    </location>
    <ligand>
        <name>substrate</name>
    </ligand>
</feature>
<feature type="binding site" evidence="7">
    <location>
        <position position="47"/>
    </location>
    <ligand>
        <name>NADP(+)</name>
        <dbReference type="ChEBI" id="CHEBI:58349"/>
    </ligand>
</feature>
<dbReference type="InterPro" id="IPR022675">
    <property type="entry name" value="G6P_DH_C"/>
</dbReference>
<dbReference type="PIRSF" id="PIRSF000110">
    <property type="entry name" value="G6PD"/>
    <property type="match status" value="1"/>
</dbReference>
<protein>
    <recommendedName>
        <fullName evidence="7">Glucose-6-phosphate 1-dehydrogenase</fullName>
        <shortName evidence="7">G6PD</shortName>
        <ecNumber evidence="7">1.1.1.49</ecNumber>
    </recommendedName>
</protein>
<dbReference type="GO" id="GO:0004345">
    <property type="term" value="F:glucose-6-phosphate dehydrogenase activity"/>
    <property type="evidence" value="ECO:0007669"/>
    <property type="project" value="UniProtKB-UniRule"/>
</dbReference>
<evidence type="ECO:0000256" key="3">
    <source>
        <dbReference type="ARBA" id="ARBA00022526"/>
    </source>
</evidence>
<dbReference type="HAMAP" id="MF_00966">
    <property type="entry name" value="G6PD"/>
    <property type="match status" value="1"/>
</dbReference>
<evidence type="ECO:0000256" key="4">
    <source>
        <dbReference type="ARBA" id="ARBA00022857"/>
    </source>
</evidence>
<evidence type="ECO:0000256" key="7">
    <source>
        <dbReference type="HAMAP-Rule" id="MF_00966"/>
    </source>
</evidence>
<keyword evidence="4 7" id="KW-0521">NADP</keyword>
<dbReference type="EMBL" id="CP019609">
    <property type="protein sequence ID" value="AQP54430.1"/>
    <property type="molecule type" value="Genomic_DNA"/>
</dbReference>
<accession>A0A1Q2D7Z7</accession>
<evidence type="ECO:0000313" key="8">
    <source>
        <dbReference type="EMBL" id="AQP54430.1"/>
    </source>
</evidence>
<dbReference type="SUPFAM" id="SSF51735">
    <property type="entry name" value="NAD(P)-binding Rossmann-fold domains"/>
    <property type="match status" value="1"/>
</dbReference>
<dbReference type="EC" id="1.1.1.49" evidence="7"/>
<evidence type="ECO:0000256" key="1">
    <source>
        <dbReference type="ARBA" id="ARBA00004937"/>
    </source>
</evidence>
<dbReference type="InterPro" id="IPR022674">
    <property type="entry name" value="G6P_DH_NAD-bd"/>
</dbReference>
<evidence type="ECO:0000256" key="5">
    <source>
        <dbReference type="ARBA" id="ARBA00023002"/>
    </source>
</evidence>
<comment type="similarity">
    <text evidence="2 7">Belongs to the glucose-6-phosphate dehydrogenase family.</text>
</comment>
<dbReference type="NCBIfam" id="TIGR00871">
    <property type="entry name" value="zwf"/>
    <property type="match status" value="1"/>
</dbReference>
<comment type="catalytic activity">
    <reaction evidence="7">
        <text>D-glucose 6-phosphate + NADP(+) = 6-phospho-D-glucono-1,5-lactone + NADPH + H(+)</text>
        <dbReference type="Rhea" id="RHEA:15841"/>
        <dbReference type="ChEBI" id="CHEBI:15378"/>
        <dbReference type="ChEBI" id="CHEBI:57783"/>
        <dbReference type="ChEBI" id="CHEBI:57955"/>
        <dbReference type="ChEBI" id="CHEBI:58349"/>
        <dbReference type="ChEBI" id="CHEBI:61548"/>
        <dbReference type="EC" id="1.1.1.49"/>
    </reaction>
</comment>
<evidence type="ECO:0000256" key="6">
    <source>
        <dbReference type="ARBA" id="ARBA00023277"/>
    </source>
</evidence>
<dbReference type="PANTHER" id="PTHR23429">
    <property type="entry name" value="GLUCOSE-6-PHOSPHATE 1-DEHYDROGENASE G6PD"/>
    <property type="match status" value="1"/>
</dbReference>
<feature type="binding site" evidence="7">
    <location>
        <position position="236"/>
    </location>
    <ligand>
        <name>substrate</name>
    </ligand>
</feature>
<name>A0A1Q2D7Z7_9ENTE</name>
<feature type="active site" description="Proton acceptor" evidence="7">
    <location>
        <position position="241"/>
    </location>
</feature>
<dbReference type="PROSITE" id="PS00069">
    <property type="entry name" value="G6P_DEHYDROGENASE"/>
    <property type="match status" value="1"/>
</dbReference>